<evidence type="ECO:0000259" key="2">
    <source>
        <dbReference type="Pfam" id="PF03551"/>
    </source>
</evidence>
<accession>A0A2T0LHY3</accession>
<dbReference type="RefSeq" id="WP_106344008.1">
    <property type="nucleotide sequence ID" value="NZ_PVNE01000003.1"/>
</dbReference>
<dbReference type="Pfam" id="PF03551">
    <property type="entry name" value="PadR"/>
    <property type="match status" value="1"/>
</dbReference>
<evidence type="ECO:0000313" key="4">
    <source>
        <dbReference type="Proteomes" id="UP000237797"/>
    </source>
</evidence>
<feature type="region of interest" description="Disordered" evidence="1">
    <location>
        <begin position="176"/>
        <end position="212"/>
    </location>
</feature>
<organism evidence="3 4">
    <name type="scientific">Planifilum fimeticola</name>
    <dbReference type="NCBI Taxonomy" id="201975"/>
    <lineage>
        <taxon>Bacteria</taxon>
        <taxon>Bacillati</taxon>
        <taxon>Bacillota</taxon>
        <taxon>Bacilli</taxon>
        <taxon>Bacillales</taxon>
        <taxon>Thermoactinomycetaceae</taxon>
        <taxon>Planifilum</taxon>
    </lineage>
</organism>
<reference evidence="3 4" key="1">
    <citation type="submission" date="2018-03" db="EMBL/GenBank/DDBJ databases">
        <title>Genomic Encyclopedia of Archaeal and Bacterial Type Strains, Phase II (KMG-II): from individual species to whole genera.</title>
        <authorList>
            <person name="Goeker M."/>
        </authorList>
    </citation>
    <scope>NUCLEOTIDE SEQUENCE [LARGE SCALE GENOMIC DNA]</scope>
    <source>
        <strain evidence="3 4">DSM 44946</strain>
    </source>
</reference>
<dbReference type="GO" id="GO:0003677">
    <property type="term" value="F:DNA binding"/>
    <property type="evidence" value="ECO:0007669"/>
    <property type="project" value="UniProtKB-KW"/>
</dbReference>
<dbReference type="PANTHER" id="PTHR43252:SF6">
    <property type="entry name" value="NEGATIVE TRANSCRIPTION REGULATOR PADR"/>
    <property type="match status" value="1"/>
</dbReference>
<dbReference type="AlphaFoldDB" id="A0A2T0LHY3"/>
<dbReference type="Proteomes" id="UP000237797">
    <property type="component" value="Unassembled WGS sequence"/>
</dbReference>
<dbReference type="InterPro" id="IPR005149">
    <property type="entry name" value="Tscrpt_reg_PadR_N"/>
</dbReference>
<dbReference type="PANTHER" id="PTHR43252">
    <property type="entry name" value="TRANSCRIPTIONAL REGULATOR YQJI"/>
    <property type="match status" value="1"/>
</dbReference>
<dbReference type="InterPro" id="IPR036388">
    <property type="entry name" value="WH-like_DNA-bd_sf"/>
</dbReference>
<name>A0A2T0LHY3_9BACL</name>
<feature type="domain" description="Transcription regulator PadR N-terminal" evidence="2">
    <location>
        <begin position="7"/>
        <end position="81"/>
    </location>
</feature>
<protein>
    <submittedName>
        <fullName evidence="3">DNA-binding PadR family transcriptional regulator</fullName>
    </submittedName>
</protein>
<dbReference type="Gene3D" id="1.10.10.10">
    <property type="entry name" value="Winged helix-like DNA-binding domain superfamily/Winged helix DNA-binding domain"/>
    <property type="match status" value="1"/>
</dbReference>
<keyword evidence="4" id="KW-1185">Reference proteome</keyword>
<proteinExistence type="predicted"/>
<sequence>MSVEHILLGVLSWMPNSGYGIKKEVEISGRELGWGRLSYGSIYPKLKKLEEEGFIRAVTAEREGRMTKIYELTAKGWRELADWLRCPPAPPEIRDELVMKISFWETGLPEDRETLIEHLELRRREAEEMMRHLEEWSRNGYSAIGELGGLAMDYWLDHLRLSIEWYGRVIRYLEGPPAPPRQDPHGLYEKARRRRQDALGPEESDLPKHPRR</sequence>
<comment type="caution">
    <text evidence="3">The sequence shown here is derived from an EMBL/GenBank/DDBJ whole genome shotgun (WGS) entry which is preliminary data.</text>
</comment>
<gene>
    <name evidence="3" type="ORF">CLV97_10350</name>
</gene>
<dbReference type="SUPFAM" id="SSF46785">
    <property type="entry name" value="Winged helix' DNA-binding domain"/>
    <property type="match status" value="1"/>
</dbReference>
<keyword evidence="3" id="KW-0238">DNA-binding</keyword>
<dbReference type="EMBL" id="PVNE01000003">
    <property type="protein sequence ID" value="PRX42035.1"/>
    <property type="molecule type" value="Genomic_DNA"/>
</dbReference>
<dbReference type="InterPro" id="IPR036390">
    <property type="entry name" value="WH_DNA-bd_sf"/>
</dbReference>
<evidence type="ECO:0000313" key="3">
    <source>
        <dbReference type="EMBL" id="PRX42035.1"/>
    </source>
</evidence>
<evidence type="ECO:0000256" key="1">
    <source>
        <dbReference type="SAM" id="MobiDB-lite"/>
    </source>
</evidence>
<dbReference type="OrthoDB" id="9783723at2"/>